<evidence type="ECO:0000313" key="2">
    <source>
        <dbReference type="Proteomes" id="UP000000768"/>
    </source>
</evidence>
<sequence>MAGLPGLLGAHRRPGLLPCFNPCIRHNGFMKTRDAGQLIRD</sequence>
<dbReference type="AlphaFoldDB" id="A0A1W0VTN4"/>
<name>A0A1W0VTN4_SORBI</name>
<protein>
    <submittedName>
        <fullName evidence="1">Uncharacterized protein</fullName>
    </submittedName>
</protein>
<gene>
    <name evidence="1" type="ORF">SORBI_3010G176101</name>
</gene>
<dbReference type="EMBL" id="CM000769">
    <property type="protein sequence ID" value="OQU76626.1"/>
    <property type="molecule type" value="Genomic_DNA"/>
</dbReference>
<accession>A0A1W0VTN4</accession>
<evidence type="ECO:0000313" key="1">
    <source>
        <dbReference type="EMBL" id="OQU76626.1"/>
    </source>
</evidence>
<reference evidence="2" key="2">
    <citation type="journal article" date="2018" name="Plant J.">
        <title>The Sorghum bicolor reference genome: improved assembly, gene annotations, a transcriptome atlas, and signatures of genome organization.</title>
        <authorList>
            <person name="McCormick R.F."/>
            <person name="Truong S.K."/>
            <person name="Sreedasyam A."/>
            <person name="Jenkins J."/>
            <person name="Shu S."/>
            <person name="Sims D."/>
            <person name="Kennedy M."/>
            <person name="Amirebrahimi M."/>
            <person name="Weers B.D."/>
            <person name="McKinley B."/>
            <person name="Mattison A."/>
            <person name="Morishige D.T."/>
            <person name="Grimwood J."/>
            <person name="Schmutz J."/>
            <person name="Mullet J.E."/>
        </authorList>
    </citation>
    <scope>NUCLEOTIDE SEQUENCE [LARGE SCALE GENOMIC DNA]</scope>
    <source>
        <strain evidence="2">cv. BTx623</strain>
    </source>
</reference>
<dbReference type="InParanoid" id="A0A1W0VTN4"/>
<proteinExistence type="predicted"/>
<dbReference type="Proteomes" id="UP000000768">
    <property type="component" value="Chromosome 10"/>
</dbReference>
<keyword evidence="2" id="KW-1185">Reference proteome</keyword>
<dbReference type="Gramene" id="OQU76626">
    <property type="protein sequence ID" value="OQU76626"/>
    <property type="gene ID" value="SORBI_3010G176101"/>
</dbReference>
<reference evidence="1 2" key="1">
    <citation type="journal article" date="2009" name="Nature">
        <title>The Sorghum bicolor genome and the diversification of grasses.</title>
        <authorList>
            <person name="Paterson A.H."/>
            <person name="Bowers J.E."/>
            <person name="Bruggmann R."/>
            <person name="Dubchak I."/>
            <person name="Grimwood J."/>
            <person name="Gundlach H."/>
            <person name="Haberer G."/>
            <person name="Hellsten U."/>
            <person name="Mitros T."/>
            <person name="Poliakov A."/>
            <person name="Schmutz J."/>
            <person name="Spannagl M."/>
            <person name="Tang H."/>
            <person name="Wang X."/>
            <person name="Wicker T."/>
            <person name="Bharti A.K."/>
            <person name="Chapman J."/>
            <person name="Feltus F.A."/>
            <person name="Gowik U."/>
            <person name="Grigoriev I.V."/>
            <person name="Lyons E."/>
            <person name="Maher C.A."/>
            <person name="Martis M."/>
            <person name="Narechania A."/>
            <person name="Otillar R.P."/>
            <person name="Penning B.W."/>
            <person name="Salamov A.A."/>
            <person name="Wang Y."/>
            <person name="Zhang L."/>
            <person name="Carpita N.C."/>
            <person name="Freeling M."/>
            <person name="Gingle A.R."/>
            <person name="Hash C.T."/>
            <person name="Keller B."/>
            <person name="Klein P."/>
            <person name="Kresovich S."/>
            <person name="McCann M.C."/>
            <person name="Ming R."/>
            <person name="Peterson D.G."/>
            <person name="Mehboob-ur-Rahman"/>
            <person name="Ware D."/>
            <person name="Westhoff P."/>
            <person name="Mayer K.F."/>
            <person name="Messing J."/>
            <person name="Rokhsar D.S."/>
        </authorList>
    </citation>
    <scope>NUCLEOTIDE SEQUENCE [LARGE SCALE GENOMIC DNA]</scope>
    <source>
        <strain evidence="2">cv. BTx623</strain>
    </source>
</reference>
<organism evidence="1 2">
    <name type="scientific">Sorghum bicolor</name>
    <name type="common">Sorghum</name>
    <name type="synonym">Sorghum vulgare</name>
    <dbReference type="NCBI Taxonomy" id="4558"/>
    <lineage>
        <taxon>Eukaryota</taxon>
        <taxon>Viridiplantae</taxon>
        <taxon>Streptophyta</taxon>
        <taxon>Embryophyta</taxon>
        <taxon>Tracheophyta</taxon>
        <taxon>Spermatophyta</taxon>
        <taxon>Magnoliopsida</taxon>
        <taxon>Liliopsida</taxon>
        <taxon>Poales</taxon>
        <taxon>Poaceae</taxon>
        <taxon>PACMAD clade</taxon>
        <taxon>Panicoideae</taxon>
        <taxon>Andropogonodae</taxon>
        <taxon>Andropogoneae</taxon>
        <taxon>Sorghinae</taxon>
        <taxon>Sorghum</taxon>
    </lineage>
</organism>